<evidence type="ECO:0000313" key="3">
    <source>
        <dbReference type="Proteomes" id="UP000267536"/>
    </source>
</evidence>
<dbReference type="InterPro" id="IPR036388">
    <property type="entry name" value="WH-like_DNA-bd_sf"/>
</dbReference>
<dbReference type="PANTHER" id="PTHR43252:SF7">
    <property type="entry name" value="TRANSCRIPTIONAL REGULATOR YQJI"/>
    <property type="match status" value="1"/>
</dbReference>
<keyword evidence="3" id="KW-1185">Reference proteome</keyword>
<feature type="domain" description="Transcription regulator PadR N-terminal" evidence="1">
    <location>
        <begin position="22"/>
        <end position="96"/>
    </location>
</feature>
<sequence>MGVVGAGRGGGEHRLAPLAVLVLGLLAEQPLHPYEMVQITIERREDRLVKFRPGTLYHTVDRLAGNGLIEVHDVRREGNRPERTVYAITEAGREALVVSLERILAQHSPEYPELYLALSEAHALPRSRVIELLSARIEAMRADLAQFVDAAECASGKGIPEMFFLDAGARIITLRTQIDWLTGLLDRLESGEIEWLDDPDSPYASAHPMFPTPESPEKVIPQ</sequence>
<dbReference type="SUPFAM" id="SSF46785">
    <property type="entry name" value="Winged helix' DNA-binding domain"/>
    <property type="match status" value="1"/>
</dbReference>
<evidence type="ECO:0000259" key="1">
    <source>
        <dbReference type="Pfam" id="PF03551"/>
    </source>
</evidence>
<dbReference type="OrthoDB" id="8443918at2"/>
<dbReference type="RefSeq" id="WP_123926010.1">
    <property type="nucleotide sequence ID" value="NZ_JBPSDP010000003.1"/>
</dbReference>
<name>A0A3N4GQI5_9ACTN</name>
<reference evidence="2 3" key="1">
    <citation type="submission" date="2018-11" db="EMBL/GenBank/DDBJ databases">
        <title>Draft genome sequence of Gordonia sp. RS15-1S isolated from rice stems.</title>
        <authorList>
            <person name="Muangham S."/>
        </authorList>
    </citation>
    <scope>NUCLEOTIDE SEQUENCE [LARGE SCALE GENOMIC DNA]</scope>
    <source>
        <strain evidence="2 3">RS15-1S</strain>
    </source>
</reference>
<accession>A0A3N4GQI5</accession>
<dbReference type="Gene3D" id="1.10.10.10">
    <property type="entry name" value="Winged helix-like DNA-binding domain superfamily/Winged helix DNA-binding domain"/>
    <property type="match status" value="1"/>
</dbReference>
<dbReference type="Pfam" id="PF03551">
    <property type="entry name" value="PadR"/>
    <property type="match status" value="1"/>
</dbReference>
<protein>
    <submittedName>
        <fullName evidence="2">PadR family transcriptional regulator</fullName>
    </submittedName>
</protein>
<gene>
    <name evidence="2" type="ORF">EF294_04410</name>
</gene>
<proteinExistence type="predicted"/>
<dbReference type="InterPro" id="IPR005149">
    <property type="entry name" value="Tscrpt_reg_PadR_N"/>
</dbReference>
<dbReference type="AlphaFoldDB" id="A0A3N4GQI5"/>
<dbReference type="PANTHER" id="PTHR43252">
    <property type="entry name" value="TRANSCRIPTIONAL REGULATOR YQJI"/>
    <property type="match status" value="1"/>
</dbReference>
<dbReference type="InterPro" id="IPR036390">
    <property type="entry name" value="WH_DNA-bd_sf"/>
</dbReference>
<comment type="caution">
    <text evidence="2">The sequence shown here is derived from an EMBL/GenBank/DDBJ whole genome shotgun (WGS) entry which is preliminary data.</text>
</comment>
<organism evidence="2 3">
    <name type="scientific">Gordonia oryzae</name>
    <dbReference type="NCBI Taxonomy" id="2487349"/>
    <lineage>
        <taxon>Bacteria</taxon>
        <taxon>Bacillati</taxon>
        <taxon>Actinomycetota</taxon>
        <taxon>Actinomycetes</taxon>
        <taxon>Mycobacteriales</taxon>
        <taxon>Gordoniaceae</taxon>
        <taxon>Gordonia</taxon>
    </lineage>
</organism>
<evidence type="ECO:0000313" key="2">
    <source>
        <dbReference type="EMBL" id="RPA65122.1"/>
    </source>
</evidence>
<dbReference type="Proteomes" id="UP000267536">
    <property type="component" value="Unassembled WGS sequence"/>
</dbReference>
<dbReference type="EMBL" id="RKMH01000003">
    <property type="protein sequence ID" value="RPA65122.1"/>
    <property type="molecule type" value="Genomic_DNA"/>
</dbReference>